<evidence type="ECO:0000256" key="2">
    <source>
        <dbReference type="ARBA" id="ARBA00022898"/>
    </source>
</evidence>
<accession>A0A391PC40</accession>
<evidence type="ECO:0000259" key="3">
    <source>
        <dbReference type="Pfam" id="PF00291"/>
    </source>
</evidence>
<organism evidence="4 5">
    <name type="scientific">Mediterraneibacter butyricigenes</name>
    <dbReference type="NCBI Taxonomy" id="2316025"/>
    <lineage>
        <taxon>Bacteria</taxon>
        <taxon>Bacillati</taxon>
        <taxon>Bacillota</taxon>
        <taxon>Clostridia</taxon>
        <taxon>Lachnospirales</taxon>
        <taxon>Lachnospiraceae</taxon>
        <taxon>Mediterraneibacter</taxon>
    </lineage>
</organism>
<name>A0A391PC40_9FIRM</name>
<dbReference type="PANTHER" id="PTHR10314">
    <property type="entry name" value="CYSTATHIONINE BETA-SYNTHASE"/>
    <property type="match status" value="1"/>
</dbReference>
<evidence type="ECO:0000256" key="1">
    <source>
        <dbReference type="ARBA" id="ARBA00001933"/>
    </source>
</evidence>
<keyword evidence="2" id="KW-0663">Pyridoxal phosphate</keyword>
<evidence type="ECO:0000313" key="5">
    <source>
        <dbReference type="Proteomes" id="UP000265643"/>
    </source>
</evidence>
<dbReference type="EMBL" id="BHGK01000001">
    <property type="protein sequence ID" value="GCA67223.1"/>
    <property type="molecule type" value="Genomic_DNA"/>
</dbReference>
<sequence>MPGNMSKERIDLLKGYGAEVVLTPAKDYMVGSNKKAEELAETLPGAFLVGQGFNPNNPAMHIKTTGPEIWRDLDGKADIFVAAVGISAGAIAILDNCEFEWE</sequence>
<comment type="cofactor">
    <cofactor evidence="1">
        <name>pyridoxal 5'-phosphate</name>
        <dbReference type="ChEBI" id="CHEBI:597326"/>
    </cofactor>
</comment>
<proteinExistence type="predicted"/>
<dbReference type="InterPro" id="IPR036052">
    <property type="entry name" value="TrpB-like_PALP_sf"/>
</dbReference>
<dbReference type="GO" id="GO:1901605">
    <property type="term" value="P:alpha-amino acid metabolic process"/>
    <property type="evidence" value="ECO:0007669"/>
    <property type="project" value="UniProtKB-ARBA"/>
</dbReference>
<dbReference type="AlphaFoldDB" id="A0A391PC40"/>
<gene>
    <name evidence="4" type="ORF">KGMB01110_16590</name>
</gene>
<evidence type="ECO:0000313" key="4">
    <source>
        <dbReference type="EMBL" id="GCA67223.1"/>
    </source>
</evidence>
<reference evidence="5" key="1">
    <citation type="submission" date="2018-09" db="EMBL/GenBank/DDBJ databases">
        <title>Draft Genome Sequence of Mediterraneibacter sp. KCTC 15684.</title>
        <authorList>
            <person name="Kim J.S."/>
            <person name="Han K.I."/>
            <person name="Suh M.K."/>
            <person name="Lee K.C."/>
            <person name="Eom M.K."/>
            <person name="Lee J.H."/>
            <person name="Park S.H."/>
            <person name="Kang S.W."/>
            <person name="Park J.E."/>
            <person name="Oh B.S."/>
            <person name="Yu S.Y."/>
            <person name="Choi S.H."/>
            <person name="Lee D.H."/>
            <person name="Yoon H."/>
            <person name="Kim B."/>
            <person name="Yang S.J."/>
            <person name="Lee J.S."/>
        </authorList>
    </citation>
    <scope>NUCLEOTIDE SEQUENCE [LARGE SCALE GENOMIC DNA]</scope>
    <source>
        <strain evidence="5">KCTC 15684</strain>
    </source>
</reference>
<feature type="domain" description="Tryptophan synthase beta chain-like PALP" evidence="3">
    <location>
        <begin position="1"/>
        <end position="93"/>
    </location>
</feature>
<dbReference type="Gene3D" id="3.40.50.1100">
    <property type="match status" value="2"/>
</dbReference>
<dbReference type="InterPro" id="IPR001926">
    <property type="entry name" value="TrpB-like_PALP"/>
</dbReference>
<comment type="caution">
    <text evidence="4">The sequence shown here is derived from an EMBL/GenBank/DDBJ whole genome shotgun (WGS) entry which is preliminary data.</text>
</comment>
<keyword evidence="5" id="KW-1185">Reference proteome</keyword>
<dbReference type="Proteomes" id="UP000265643">
    <property type="component" value="Unassembled WGS sequence"/>
</dbReference>
<dbReference type="InterPro" id="IPR050214">
    <property type="entry name" value="Cys_Synth/Cystath_Beta-Synth"/>
</dbReference>
<protein>
    <recommendedName>
        <fullName evidence="3">Tryptophan synthase beta chain-like PALP domain-containing protein</fullName>
    </recommendedName>
</protein>
<dbReference type="SUPFAM" id="SSF53686">
    <property type="entry name" value="Tryptophan synthase beta subunit-like PLP-dependent enzymes"/>
    <property type="match status" value="1"/>
</dbReference>
<dbReference type="Pfam" id="PF00291">
    <property type="entry name" value="PALP"/>
    <property type="match status" value="1"/>
</dbReference>